<feature type="binding site" evidence="10">
    <location>
        <begin position="108"/>
        <end position="114"/>
    </location>
    <ligand>
        <name>ATP</name>
        <dbReference type="ChEBI" id="CHEBI:30616"/>
    </ligand>
</feature>
<dbReference type="AlphaFoldDB" id="A0A1V4QGK8"/>
<evidence type="ECO:0000256" key="1">
    <source>
        <dbReference type="ARBA" id="ARBA00022490"/>
    </source>
</evidence>
<evidence type="ECO:0000256" key="5">
    <source>
        <dbReference type="ARBA" id="ARBA00022840"/>
    </source>
</evidence>
<dbReference type="GO" id="GO:0009252">
    <property type="term" value="P:peptidoglycan biosynthetic process"/>
    <property type="evidence" value="ECO:0007669"/>
    <property type="project" value="UniProtKB-UniRule"/>
</dbReference>
<keyword evidence="8 10" id="KW-0131">Cell cycle</keyword>
<dbReference type="InterPro" id="IPR013221">
    <property type="entry name" value="Mur_ligase_cen"/>
</dbReference>
<keyword evidence="7 10" id="KW-0573">Peptidoglycan synthesis</keyword>
<keyword evidence="5 10" id="KW-0067">ATP-binding</keyword>
<dbReference type="PANTHER" id="PTHR43024:SF1">
    <property type="entry name" value="UDP-N-ACETYLMURAMOYL-TRIPEPTIDE--D-ALANYL-D-ALANINE LIGASE"/>
    <property type="match status" value="1"/>
</dbReference>
<name>A0A1V4QGK8_UNCW3</name>
<dbReference type="GO" id="GO:0008766">
    <property type="term" value="F:UDP-N-acetylmuramoylalanyl-D-glutamyl-2,6-diaminopimelate-D-alanyl-D-alanine ligase activity"/>
    <property type="evidence" value="ECO:0007669"/>
    <property type="project" value="RHEA"/>
</dbReference>
<comment type="caution">
    <text evidence="15">The sequence shown here is derived from an EMBL/GenBank/DDBJ whole genome shotgun (WGS) entry which is preliminary data.</text>
</comment>
<keyword evidence="4 10" id="KW-0547">Nucleotide-binding</keyword>
<evidence type="ECO:0000259" key="13">
    <source>
        <dbReference type="Pfam" id="PF02875"/>
    </source>
</evidence>
<keyword evidence="2 10" id="KW-0436">Ligase</keyword>
<dbReference type="InterPro" id="IPR051046">
    <property type="entry name" value="MurCDEF_CellWall_CoF430Synth"/>
</dbReference>
<comment type="similarity">
    <text evidence="10">Belongs to the MurCDEF family. MurF subfamily.</text>
</comment>
<keyword evidence="3 10" id="KW-0132">Cell division</keyword>
<evidence type="ECO:0000256" key="6">
    <source>
        <dbReference type="ARBA" id="ARBA00022960"/>
    </source>
</evidence>
<dbReference type="InterPro" id="IPR036565">
    <property type="entry name" value="Mur-like_cat_sf"/>
</dbReference>
<dbReference type="EC" id="6.3.2.10" evidence="10 11"/>
<protein>
    <recommendedName>
        <fullName evidence="10 11">UDP-N-acetylmuramoyl-tripeptide--D-alanyl-D-alanine ligase</fullName>
        <ecNumber evidence="10 11">6.3.2.10</ecNumber>
    </recommendedName>
    <alternativeName>
        <fullName evidence="10">D-alanyl-D-alanine-adding enzyme</fullName>
    </alternativeName>
</protein>
<evidence type="ECO:0000256" key="10">
    <source>
        <dbReference type="HAMAP-Rule" id="MF_02019"/>
    </source>
</evidence>
<dbReference type="NCBIfam" id="TIGR01143">
    <property type="entry name" value="murF"/>
    <property type="match status" value="1"/>
</dbReference>
<dbReference type="Pfam" id="PF02875">
    <property type="entry name" value="Mur_ligase_C"/>
    <property type="match status" value="1"/>
</dbReference>
<dbReference type="GO" id="GO:0051301">
    <property type="term" value="P:cell division"/>
    <property type="evidence" value="ECO:0007669"/>
    <property type="project" value="UniProtKB-KW"/>
</dbReference>
<sequence length="426" mass="48317">MFCEFMINDLEKILKPKNSFHSQELIRGVSIDSRRTKPGELFFALKGEHTDGHLYLNDALKRGAVGCVVEKSMNTEKEIIVDDTLFALGEFARFYRSRFHPCTIAITGTNGKTTVKNLIAKILEKKFRILYTKKNYNSLIGVPLTIIELNGNEEFLVLEMGTSNPGEIKRLCEIARPDIGVITNIGPGHLKGLKSLEGVREEKLSLIHALPDNGFAVLGENVTDEISQRFIKFSLNDCKDIRLTEYGSHFTYKEKKFFTPLLGLANVYNCLAAIIVTTMLNIDYQTQYTALTETAPTPGRMEPLWLKNLLIINDTYNANPASMKNALNFVNEIKRRKIVVLGDMLELGENSKELHIEIGEYAHRIGALLLTYGTDAKYYGGKHFKDRKKLLQYLLKKIEGNEVVLFKASRALQFELIVNELMKELR</sequence>
<dbReference type="GO" id="GO:0071555">
    <property type="term" value="P:cell wall organization"/>
    <property type="evidence" value="ECO:0007669"/>
    <property type="project" value="UniProtKB-KW"/>
</dbReference>
<dbReference type="InterPro" id="IPR036615">
    <property type="entry name" value="Mur_ligase_C_dom_sf"/>
</dbReference>
<evidence type="ECO:0000313" key="15">
    <source>
        <dbReference type="EMBL" id="OPX18454.1"/>
    </source>
</evidence>
<dbReference type="SUPFAM" id="SSF53623">
    <property type="entry name" value="MurD-like peptide ligases, catalytic domain"/>
    <property type="match status" value="1"/>
</dbReference>
<dbReference type="InterPro" id="IPR004101">
    <property type="entry name" value="Mur_ligase_C"/>
</dbReference>
<dbReference type="GO" id="GO:0047480">
    <property type="term" value="F:UDP-N-acetylmuramoyl-tripeptide-D-alanyl-D-alanine ligase activity"/>
    <property type="evidence" value="ECO:0007669"/>
    <property type="project" value="UniProtKB-UniRule"/>
</dbReference>
<dbReference type="UniPathway" id="UPA00219"/>
<keyword evidence="6 10" id="KW-0133">Cell shape</keyword>
<comment type="catalytic activity">
    <reaction evidence="10 11">
        <text>D-alanyl-D-alanine + UDP-N-acetyl-alpha-D-muramoyl-L-alanyl-gamma-D-glutamyl-meso-2,6-diaminopimelate + ATP = UDP-N-acetyl-alpha-D-muramoyl-L-alanyl-gamma-D-glutamyl-meso-2,6-diaminopimeloyl-D-alanyl-D-alanine + ADP + phosphate + H(+)</text>
        <dbReference type="Rhea" id="RHEA:28374"/>
        <dbReference type="ChEBI" id="CHEBI:15378"/>
        <dbReference type="ChEBI" id="CHEBI:30616"/>
        <dbReference type="ChEBI" id="CHEBI:43474"/>
        <dbReference type="ChEBI" id="CHEBI:57822"/>
        <dbReference type="ChEBI" id="CHEBI:61386"/>
        <dbReference type="ChEBI" id="CHEBI:83905"/>
        <dbReference type="ChEBI" id="CHEBI:456216"/>
        <dbReference type="EC" id="6.3.2.10"/>
    </reaction>
</comment>
<keyword evidence="9 10" id="KW-0961">Cell wall biogenesis/degradation</keyword>
<evidence type="ECO:0000259" key="14">
    <source>
        <dbReference type="Pfam" id="PF08245"/>
    </source>
</evidence>
<dbReference type="Gene3D" id="3.40.1390.10">
    <property type="entry name" value="MurE/MurF, N-terminal domain"/>
    <property type="match status" value="1"/>
</dbReference>
<dbReference type="SUPFAM" id="SSF63418">
    <property type="entry name" value="MurE/MurF N-terminal domain"/>
    <property type="match status" value="1"/>
</dbReference>
<dbReference type="InterPro" id="IPR035911">
    <property type="entry name" value="MurE/MurF_N"/>
</dbReference>
<accession>A0A1V4QGK8</accession>
<keyword evidence="1 10" id="KW-0963">Cytoplasm</keyword>
<comment type="subcellular location">
    <subcellularLocation>
        <location evidence="10 11">Cytoplasm</location>
    </subcellularLocation>
</comment>
<dbReference type="InterPro" id="IPR005863">
    <property type="entry name" value="UDP-N-AcMur_synth"/>
</dbReference>
<dbReference type="Pfam" id="PF01225">
    <property type="entry name" value="Mur_ligase"/>
    <property type="match status" value="1"/>
</dbReference>
<dbReference type="PANTHER" id="PTHR43024">
    <property type="entry name" value="UDP-N-ACETYLMURAMOYL-TRIPEPTIDE--D-ALANYL-D-ALANINE LIGASE"/>
    <property type="match status" value="1"/>
</dbReference>
<evidence type="ECO:0000256" key="11">
    <source>
        <dbReference type="RuleBase" id="RU004136"/>
    </source>
</evidence>
<dbReference type="HAMAP" id="MF_02019">
    <property type="entry name" value="MurF"/>
    <property type="match status" value="1"/>
</dbReference>
<dbReference type="InterPro" id="IPR000713">
    <property type="entry name" value="Mur_ligase_N"/>
</dbReference>
<feature type="domain" description="Mur ligase central" evidence="14">
    <location>
        <begin position="106"/>
        <end position="276"/>
    </location>
</feature>
<feature type="domain" description="Mur ligase N-terminal catalytic" evidence="12">
    <location>
        <begin position="26"/>
        <end position="79"/>
    </location>
</feature>
<reference evidence="16" key="1">
    <citation type="submission" date="2017-01" db="EMBL/GenBank/DDBJ databases">
        <title>Novel pathways for hydrocarbon cycling and metabolic interdependencies in hydrothermal sediment communities.</title>
        <authorList>
            <person name="Dombrowski N."/>
            <person name="Seitz K."/>
            <person name="Teske A."/>
            <person name="Baker B."/>
        </authorList>
    </citation>
    <scope>NUCLEOTIDE SEQUENCE [LARGE SCALE GENOMIC DNA]</scope>
</reference>
<evidence type="ECO:0000256" key="8">
    <source>
        <dbReference type="ARBA" id="ARBA00023306"/>
    </source>
</evidence>
<evidence type="ECO:0000256" key="7">
    <source>
        <dbReference type="ARBA" id="ARBA00022984"/>
    </source>
</evidence>
<evidence type="ECO:0000256" key="2">
    <source>
        <dbReference type="ARBA" id="ARBA00022598"/>
    </source>
</evidence>
<dbReference type="SUPFAM" id="SSF53244">
    <property type="entry name" value="MurD-like peptide ligases, peptide-binding domain"/>
    <property type="match status" value="1"/>
</dbReference>
<comment type="function">
    <text evidence="10 11">Involved in cell wall formation. Catalyzes the final step in the synthesis of UDP-N-acetylmuramoyl-pentapeptide, the precursor of murein.</text>
</comment>
<proteinExistence type="inferred from homology"/>
<dbReference type="GO" id="GO:0005524">
    <property type="term" value="F:ATP binding"/>
    <property type="evidence" value="ECO:0007669"/>
    <property type="project" value="UniProtKB-UniRule"/>
</dbReference>
<dbReference type="EMBL" id="MUKB01000013">
    <property type="protein sequence ID" value="OPX18454.1"/>
    <property type="molecule type" value="Genomic_DNA"/>
</dbReference>
<comment type="pathway">
    <text evidence="10 11">Cell wall biogenesis; peptidoglycan biosynthesis.</text>
</comment>
<organism evidence="15 16">
    <name type="scientific">candidate division WOR-3 bacterium 4484_100</name>
    <dbReference type="NCBI Taxonomy" id="1936077"/>
    <lineage>
        <taxon>Bacteria</taxon>
        <taxon>Bacteria division WOR-3</taxon>
    </lineage>
</organism>
<dbReference type="Proteomes" id="UP000191663">
    <property type="component" value="Unassembled WGS sequence"/>
</dbReference>
<dbReference type="Gene3D" id="3.90.190.20">
    <property type="entry name" value="Mur ligase, C-terminal domain"/>
    <property type="match status" value="1"/>
</dbReference>
<evidence type="ECO:0000256" key="9">
    <source>
        <dbReference type="ARBA" id="ARBA00023316"/>
    </source>
</evidence>
<dbReference type="GO" id="GO:0005737">
    <property type="term" value="C:cytoplasm"/>
    <property type="evidence" value="ECO:0007669"/>
    <property type="project" value="UniProtKB-SubCell"/>
</dbReference>
<dbReference type="GO" id="GO:0008360">
    <property type="term" value="P:regulation of cell shape"/>
    <property type="evidence" value="ECO:0007669"/>
    <property type="project" value="UniProtKB-KW"/>
</dbReference>
<evidence type="ECO:0000313" key="16">
    <source>
        <dbReference type="Proteomes" id="UP000191663"/>
    </source>
</evidence>
<dbReference type="Gene3D" id="3.40.1190.10">
    <property type="entry name" value="Mur-like, catalytic domain"/>
    <property type="match status" value="1"/>
</dbReference>
<feature type="domain" description="Mur ligase C-terminal" evidence="13">
    <location>
        <begin position="299"/>
        <end position="410"/>
    </location>
</feature>
<gene>
    <name evidence="10" type="primary">murF</name>
    <name evidence="15" type="ORF">BXT86_01045</name>
</gene>
<evidence type="ECO:0000256" key="3">
    <source>
        <dbReference type="ARBA" id="ARBA00022618"/>
    </source>
</evidence>
<evidence type="ECO:0000256" key="4">
    <source>
        <dbReference type="ARBA" id="ARBA00022741"/>
    </source>
</evidence>
<dbReference type="Pfam" id="PF08245">
    <property type="entry name" value="Mur_ligase_M"/>
    <property type="match status" value="1"/>
</dbReference>
<evidence type="ECO:0000259" key="12">
    <source>
        <dbReference type="Pfam" id="PF01225"/>
    </source>
</evidence>